<proteinExistence type="predicted"/>
<name>A0A5N6D8K5_ASPPA</name>
<dbReference type="Proteomes" id="UP000326532">
    <property type="component" value="Unassembled WGS sequence"/>
</dbReference>
<evidence type="ECO:0000313" key="1">
    <source>
        <dbReference type="EMBL" id="KAB8201481.1"/>
    </source>
</evidence>
<accession>A0A5N6D8K5</accession>
<evidence type="ECO:0000313" key="2">
    <source>
        <dbReference type="Proteomes" id="UP000326532"/>
    </source>
</evidence>
<dbReference type="AlphaFoldDB" id="A0A5N6D8K5"/>
<reference evidence="1 2" key="1">
    <citation type="submission" date="2019-04" db="EMBL/GenBank/DDBJ databases">
        <title>Fungal friends and foes A comparative genomics study of 23 Aspergillus species from section Flavi.</title>
        <authorList>
            <consortium name="DOE Joint Genome Institute"/>
            <person name="Kjaerbolling I."/>
            <person name="Vesth T.C."/>
            <person name="Frisvad J.C."/>
            <person name="Nybo J.L."/>
            <person name="Theobald S."/>
            <person name="Kildgaard S."/>
            <person name="Petersen T.I."/>
            <person name="Kuo A."/>
            <person name="Sato A."/>
            <person name="Lyhne E.K."/>
            <person name="Kogle M.E."/>
            <person name="Wiebenga A."/>
            <person name="Kun R.S."/>
            <person name="Lubbers R.J."/>
            <person name="Makela M.R."/>
            <person name="Barry K."/>
            <person name="Chovatia M."/>
            <person name="Clum A."/>
            <person name="Daum C."/>
            <person name="Haridas S."/>
            <person name="He G."/>
            <person name="LaButti K."/>
            <person name="Lipzen A."/>
            <person name="Mondo S."/>
            <person name="Pangilinan J."/>
            <person name="Riley R."/>
            <person name="Salamov A."/>
            <person name="Simmons B.A."/>
            <person name="Magnuson J.K."/>
            <person name="Henrissat B."/>
            <person name="Mortensen U.H."/>
            <person name="Larsen T.O."/>
            <person name="De vries R.P."/>
            <person name="Grigoriev I.V."/>
            <person name="Machida M."/>
            <person name="Baker S.E."/>
            <person name="Andersen M.R."/>
        </authorList>
    </citation>
    <scope>NUCLEOTIDE SEQUENCE [LARGE SCALE GENOMIC DNA]</scope>
    <source>
        <strain evidence="1 2">CBS 117618</strain>
    </source>
</reference>
<dbReference type="VEuPathDB" id="FungiDB:BDV34DRAFT_202703"/>
<organism evidence="1 2">
    <name type="scientific">Aspergillus parasiticus</name>
    <dbReference type="NCBI Taxonomy" id="5067"/>
    <lineage>
        <taxon>Eukaryota</taxon>
        <taxon>Fungi</taxon>
        <taxon>Dikarya</taxon>
        <taxon>Ascomycota</taxon>
        <taxon>Pezizomycotina</taxon>
        <taxon>Eurotiomycetes</taxon>
        <taxon>Eurotiomycetidae</taxon>
        <taxon>Eurotiales</taxon>
        <taxon>Aspergillaceae</taxon>
        <taxon>Aspergillus</taxon>
        <taxon>Aspergillus subgen. Circumdati</taxon>
    </lineage>
</organism>
<protein>
    <submittedName>
        <fullName evidence="1">Uncharacterized protein</fullName>
    </submittedName>
</protein>
<sequence length="58" mass="6300">MYSYQIKQQLDSILVMTCLVFPFDGGGAMIAAGQGNCGLRYSIPGTRERMSGIRVGKI</sequence>
<dbReference type="EMBL" id="ML735019">
    <property type="protein sequence ID" value="KAB8201481.1"/>
    <property type="molecule type" value="Genomic_DNA"/>
</dbReference>
<gene>
    <name evidence="1" type="ORF">BDV34DRAFT_202703</name>
</gene>
<keyword evidence="2" id="KW-1185">Reference proteome</keyword>